<dbReference type="GO" id="GO:0008973">
    <property type="term" value="F:phosphopentomutase activity"/>
    <property type="evidence" value="ECO:0007669"/>
    <property type="project" value="TreeGrafter"/>
</dbReference>
<reference evidence="6 7" key="1">
    <citation type="submission" date="2012-05" db="EMBL/GenBank/DDBJ databases">
        <title>The Genome Sequence of Fusobacterium periodontium Oral Taxon 201 Strain D10.</title>
        <authorList>
            <consortium name="The Broad Institute Genome Sequencing Platform"/>
            <consortium name="The Broad Institute Genome Sequencing Center for Infectious Disease"/>
            <person name="Earl A."/>
            <person name="Ward D."/>
            <person name="Feldgarden M."/>
            <person name="Gevers D."/>
            <person name="Strauss J."/>
            <person name="Sibley C."/>
            <person name="White A."/>
            <person name="Ambrose C.E."/>
            <person name="Allen-Vercoe E."/>
            <person name="Walker B."/>
            <person name="Young S.K."/>
            <person name="Zeng Q."/>
            <person name="Gargeya S."/>
            <person name="Fitzgerald M."/>
            <person name="Haas B."/>
            <person name="Abouelleil A."/>
            <person name="Alvarado L."/>
            <person name="Arachchi H.M."/>
            <person name="Berlin A.M."/>
            <person name="Chapman S.B."/>
            <person name="Goldberg J."/>
            <person name="Griggs A."/>
            <person name="Gujja S."/>
            <person name="Hansen M."/>
            <person name="Howarth C."/>
            <person name="Imamovic A."/>
            <person name="Larimer J."/>
            <person name="McCowan C."/>
            <person name="Montmayeur A."/>
            <person name="Murphy C."/>
            <person name="Neiman D."/>
            <person name="Pearson M."/>
            <person name="Priest M."/>
            <person name="Roberts A."/>
            <person name="Saif S."/>
            <person name="Shea T."/>
            <person name="Sisk P."/>
            <person name="Sykes S."/>
            <person name="Wortman J."/>
            <person name="Nusbaum C."/>
            <person name="Birren B."/>
        </authorList>
    </citation>
    <scope>NUCLEOTIDE SEQUENCE [LARGE SCALE GENOMIC DNA]</scope>
    <source>
        <strain evidence="6 7">D10</strain>
    </source>
</reference>
<dbReference type="Pfam" id="PF00408">
    <property type="entry name" value="PGM_PMM_IV"/>
    <property type="match status" value="1"/>
</dbReference>
<name>K1GFU8_9FUSO</name>
<evidence type="ECO:0000313" key="6">
    <source>
        <dbReference type="EMBL" id="EKA93014.1"/>
    </source>
</evidence>
<feature type="coiled-coil region" evidence="4">
    <location>
        <begin position="113"/>
        <end position="140"/>
    </location>
</feature>
<dbReference type="PANTHER" id="PTHR45745:SF1">
    <property type="entry name" value="PHOSPHOGLUCOMUTASE 2B-RELATED"/>
    <property type="match status" value="1"/>
</dbReference>
<proteinExistence type="predicted"/>
<dbReference type="EMBL" id="ACIF01000285">
    <property type="protein sequence ID" value="EKA93014.1"/>
    <property type="molecule type" value="Genomic_DNA"/>
</dbReference>
<dbReference type="GO" id="GO:0046872">
    <property type="term" value="F:metal ion binding"/>
    <property type="evidence" value="ECO:0007669"/>
    <property type="project" value="UniProtKB-KW"/>
</dbReference>
<dbReference type="PATRIC" id="fig|620833.3.peg.1699"/>
<keyword evidence="2" id="KW-0460">Magnesium</keyword>
<evidence type="ECO:0000256" key="2">
    <source>
        <dbReference type="ARBA" id="ARBA00022842"/>
    </source>
</evidence>
<sequence length="141" mass="16343">MIIAEMATTFKNNGSSIYNEIIKIYEKYGWRLETTIPITKKGKDGLEEIQKIMKSMREKTHTEIAGIKVKEYRDYQKGVEDLPKSDVIQIVLEDETYLTVRPSGTEPKIKFYISVVDSDKKVAEEKLAKLEKEFLNYAENL</sequence>
<evidence type="ECO:0000256" key="1">
    <source>
        <dbReference type="ARBA" id="ARBA00022723"/>
    </source>
</evidence>
<gene>
    <name evidence="6" type="ORF">FPOG_02151</name>
</gene>
<dbReference type="GO" id="GO:0006166">
    <property type="term" value="P:purine ribonucleoside salvage"/>
    <property type="evidence" value="ECO:0007669"/>
    <property type="project" value="TreeGrafter"/>
</dbReference>
<dbReference type="AlphaFoldDB" id="K1GFU8"/>
<accession>K1GFU8</accession>
<dbReference type="PANTHER" id="PTHR45745">
    <property type="entry name" value="PHOSPHOMANNOMUTASE 45A"/>
    <property type="match status" value="1"/>
</dbReference>
<dbReference type="InterPro" id="IPR036900">
    <property type="entry name" value="A-D-PHexomutase_C_sf"/>
</dbReference>
<dbReference type="InterPro" id="IPR005843">
    <property type="entry name" value="A-D-PHexomutase_C"/>
</dbReference>
<comment type="caution">
    <text evidence="6">The sequence shown here is derived from an EMBL/GenBank/DDBJ whole genome shotgun (WGS) entry which is preliminary data.</text>
</comment>
<feature type="domain" description="Alpha-D-phosphohexomutase C-terminal" evidence="5">
    <location>
        <begin position="55"/>
        <end position="125"/>
    </location>
</feature>
<keyword evidence="3" id="KW-0413">Isomerase</keyword>
<dbReference type="SUPFAM" id="SSF55957">
    <property type="entry name" value="Phosphoglucomutase, C-terminal domain"/>
    <property type="match status" value="1"/>
</dbReference>
<dbReference type="HOGENOM" id="CLU_103705_0_0_0"/>
<keyword evidence="4" id="KW-0175">Coiled coil</keyword>
<evidence type="ECO:0000256" key="4">
    <source>
        <dbReference type="SAM" id="Coils"/>
    </source>
</evidence>
<dbReference type="Proteomes" id="UP000005809">
    <property type="component" value="Unassembled WGS sequence"/>
</dbReference>
<protein>
    <recommendedName>
        <fullName evidence="5">Alpha-D-phosphohexomutase C-terminal domain-containing protein</fullName>
    </recommendedName>
</protein>
<evidence type="ECO:0000256" key="3">
    <source>
        <dbReference type="ARBA" id="ARBA00023235"/>
    </source>
</evidence>
<keyword evidence="1" id="KW-0479">Metal-binding</keyword>
<evidence type="ECO:0000259" key="5">
    <source>
        <dbReference type="Pfam" id="PF00408"/>
    </source>
</evidence>
<evidence type="ECO:0000313" key="7">
    <source>
        <dbReference type="Proteomes" id="UP000005809"/>
    </source>
</evidence>
<dbReference type="Gene3D" id="3.30.310.50">
    <property type="entry name" value="Alpha-D-phosphohexomutase, C-terminal domain"/>
    <property type="match status" value="1"/>
</dbReference>
<organism evidence="6 7">
    <name type="scientific">Fusobacterium periodonticum D10</name>
    <dbReference type="NCBI Taxonomy" id="620833"/>
    <lineage>
        <taxon>Bacteria</taxon>
        <taxon>Fusobacteriati</taxon>
        <taxon>Fusobacteriota</taxon>
        <taxon>Fusobacteriia</taxon>
        <taxon>Fusobacteriales</taxon>
        <taxon>Fusobacteriaceae</taxon>
        <taxon>Fusobacterium</taxon>
    </lineage>
</organism>